<name>A0AA41HCT3_9BURK</name>
<keyword evidence="1" id="KW-0805">Transcription regulation</keyword>
<dbReference type="GO" id="GO:0003677">
    <property type="term" value="F:DNA binding"/>
    <property type="evidence" value="ECO:0007669"/>
    <property type="project" value="UniProtKB-KW"/>
</dbReference>
<reference evidence="6" key="2">
    <citation type="submission" date="2022-03" db="EMBL/GenBank/DDBJ databases">
        <title>Genome Encyclopedia of Bacteria and Archaea VI: Functional Genomics of Type Strains.</title>
        <authorList>
            <person name="Whitman W."/>
        </authorList>
    </citation>
    <scope>NUCLEOTIDE SEQUENCE</scope>
    <source>
        <strain evidence="6">HSC-15S17</strain>
    </source>
</reference>
<proteinExistence type="predicted"/>
<keyword evidence="2 6" id="KW-0238">DNA-binding</keyword>
<gene>
    <name evidence="5" type="ORF">KVP70_10735</name>
    <name evidence="6" type="ORF">L1274_003067</name>
</gene>
<dbReference type="PROSITE" id="PS50995">
    <property type="entry name" value="HTH_MARR_2"/>
    <property type="match status" value="1"/>
</dbReference>
<comment type="caution">
    <text evidence="5">The sequence shown here is derived from an EMBL/GenBank/DDBJ whole genome shotgun (WGS) entry which is preliminary data.</text>
</comment>
<evidence type="ECO:0000256" key="3">
    <source>
        <dbReference type="ARBA" id="ARBA00023163"/>
    </source>
</evidence>
<evidence type="ECO:0000259" key="4">
    <source>
        <dbReference type="PROSITE" id="PS50995"/>
    </source>
</evidence>
<dbReference type="RefSeq" id="WP_217942134.1">
    <property type="nucleotide sequence ID" value="NZ_JAHTGR010000004.1"/>
</dbReference>
<dbReference type="Pfam" id="PF12802">
    <property type="entry name" value="MarR_2"/>
    <property type="match status" value="1"/>
</dbReference>
<evidence type="ECO:0000313" key="7">
    <source>
        <dbReference type="Proteomes" id="UP001155901"/>
    </source>
</evidence>
<dbReference type="Proteomes" id="UP001162889">
    <property type="component" value="Unassembled WGS sequence"/>
</dbReference>
<dbReference type="AlphaFoldDB" id="A0AA41HCT3"/>
<reference evidence="5" key="1">
    <citation type="submission" date="2021-07" db="EMBL/GenBank/DDBJ databases">
        <title>Characterization of violacein-producing bacteria and related species.</title>
        <authorList>
            <person name="Wilson H.S."/>
            <person name="De Leon M.E."/>
        </authorList>
    </citation>
    <scope>NUCLEOTIDE SEQUENCE</scope>
    <source>
        <strain evidence="5">HSC-15S17</strain>
    </source>
</reference>
<evidence type="ECO:0000256" key="1">
    <source>
        <dbReference type="ARBA" id="ARBA00023015"/>
    </source>
</evidence>
<dbReference type="EMBL" id="JAHTGR010000004">
    <property type="protein sequence ID" value="MBV6321413.1"/>
    <property type="molecule type" value="Genomic_DNA"/>
</dbReference>
<dbReference type="Proteomes" id="UP001155901">
    <property type="component" value="Unassembled WGS sequence"/>
</dbReference>
<dbReference type="GO" id="GO:0003700">
    <property type="term" value="F:DNA-binding transcription factor activity"/>
    <property type="evidence" value="ECO:0007669"/>
    <property type="project" value="InterPro"/>
</dbReference>
<keyword evidence="8" id="KW-1185">Reference proteome</keyword>
<evidence type="ECO:0000256" key="2">
    <source>
        <dbReference type="ARBA" id="ARBA00023125"/>
    </source>
</evidence>
<dbReference type="SMART" id="SM00347">
    <property type="entry name" value="HTH_MARR"/>
    <property type="match status" value="1"/>
</dbReference>
<feature type="domain" description="HTH marR-type" evidence="4">
    <location>
        <begin position="12"/>
        <end position="144"/>
    </location>
</feature>
<sequence length="154" mass="16664">MKTHRPPVSELDAHLGFWLRYVSNHVSGSFRKLVEAQGVSVSDWVALRQLYNAGAAAPGELMTALGMTKGAVSKIITRLQARGLVERTTAAGDRRASTILLTSAGSRLVPVLAALADQNDAAYFGHLSTSLRTDLIATMQQIVHMQQLKEIPVE</sequence>
<dbReference type="PANTHER" id="PTHR42756:SF1">
    <property type="entry name" value="TRANSCRIPTIONAL REPRESSOR OF EMRAB OPERON"/>
    <property type="match status" value="1"/>
</dbReference>
<dbReference type="EMBL" id="JALJZU010000006">
    <property type="protein sequence ID" value="MCP2009338.1"/>
    <property type="molecule type" value="Genomic_DNA"/>
</dbReference>
<keyword evidence="3" id="KW-0804">Transcription</keyword>
<accession>A0AA41HCT3</accession>
<dbReference type="InterPro" id="IPR000835">
    <property type="entry name" value="HTH_MarR-typ"/>
</dbReference>
<dbReference type="PANTHER" id="PTHR42756">
    <property type="entry name" value="TRANSCRIPTIONAL REGULATOR, MARR"/>
    <property type="match status" value="1"/>
</dbReference>
<protein>
    <submittedName>
        <fullName evidence="5 6">MarR family transcriptional regulator</fullName>
    </submittedName>
</protein>
<organism evidence="5 7">
    <name type="scientific">Duganella violaceipulchra</name>
    <dbReference type="NCBI Taxonomy" id="2849652"/>
    <lineage>
        <taxon>Bacteria</taxon>
        <taxon>Pseudomonadati</taxon>
        <taxon>Pseudomonadota</taxon>
        <taxon>Betaproteobacteria</taxon>
        <taxon>Burkholderiales</taxon>
        <taxon>Oxalobacteraceae</taxon>
        <taxon>Telluria group</taxon>
        <taxon>Duganella</taxon>
    </lineage>
</organism>
<evidence type="ECO:0000313" key="6">
    <source>
        <dbReference type="EMBL" id="MCP2009338.1"/>
    </source>
</evidence>
<evidence type="ECO:0000313" key="5">
    <source>
        <dbReference type="EMBL" id="MBV6321413.1"/>
    </source>
</evidence>
<evidence type="ECO:0000313" key="8">
    <source>
        <dbReference type="Proteomes" id="UP001162889"/>
    </source>
</evidence>